<accession>A0A1W2CPU9</accession>
<organism evidence="2 3">
    <name type="scientific">Pedobacter nyackensis</name>
    <dbReference type="NCBI Taxonomy" id="475255"/>
    <lineage>
        <taxon>Bacteria</taxon>
        <taxon>Pseudomonadati</taxon>
        <taxon>Bacteroidota</taxon>
        <taxon>Sphingobacteriia</taxon>
        <taxon>Sphingobacteriales</taxon>
        <taxon>Sphingobacteriaceae</taxon>
        <taxon>Pedobacter</taxon>
    </lineage>
</organism>
<dbReference type="Gene3D" id="3.40.720.10">
    <property type="entry name" value="Alkaline Phosphatase, subunit A"/>
    <property type="match status" value="1"/>
</dbReference>
<sequence length="564" mass="62152">MKTSHYIYKNIKSSWFCIGLLAILGACNSPFERMIPEREYTDSANVAFSKPKVLYIIVDGARGTSVRNAQASNINSLLPASIYTWNGLSDIDASTNAANYASMLTGVKALKHGVKSDDFSGNHLADFPVLFKRIKETDPTLRTVVFTSSPLLKSNLCDGTTLSTQLSDDIAVKSAVVNDLEKEASSVVVAQFSGIDEAGKSSGYDLSFPAYKAAILKFDGYVGEMLTALKKRPNYKSEKWLVVISSSKGGTFTLPASENDNTIFSKPEFNTFTIFYNAGYSTRILSKPYLGSSFPGTFLKFTGNLRALNPAGDNSIYNFGDSEFTIELKVKKNALNFTWPSLIGKRKDWVHGEIGWNIFLENAYWVLNARGVKSGAQQIKGADMPAGTWNSIAVVCYYKAGKRYIRTFTNGKFNNEADITALGVLDNNFPLTLGKFPSNGSMDGYISDVKIWKAAFSDEKMAQFSCDTYVDPGHPYYDYLISYWPMLDGAGNSIKDEGIAKNNLTVQDGTVTWGKLSDLLCSPPATNLALLVPGAIDIPAQIYSWLRIPRQESWLLDGRVWQDQ</sequence>
<evidence type="ECO:0000259" key="1">
    <source>
        <dbReference type="Pfam" id="PF16356"/>
    </source>
</evidence>
<dbReference type="Proteomes" id="UP000192678">
    <property type="component" value="Unassembled WGS sequence"/>
</dbReference>
<dbReference type="RefSeq" id="WP_084289281.1">
    <property type="nucleotide sequence ID" value="NZ_FWYB01000004.1"/>
</dbReference>
<dbReference type="GO" id="GO:0005975">
    <property type="term" value="P:carbohydrate metabolic process"/>
    <property type="evidence" value="ECO:0007669"/>
    <property type="project" value="UniProtKB-ARBA"/>
</dbReference>
<dbReference type="Pfam" id="PF13385">
    <property type="entry name" value="Laminin_G_3"/>
    <property type="match status" value="1"/>
</dbReference>
<dbReference type="AlphaFoldDB" id="A0A1W2CPU9"/>
<dbReference type="GO" id="GO:0004553">
    <property type="term" value="F:hydrolase activity, hydrolyzing O-glycosyl compounds"/>
    <property type="evidence" value="ECO:0007669"/>
    <property type="project" value="UniProtKB-ARBA"/>
</dbReference>
<feature type="domain" description="DUF4983" evidence="1">
    <location>
        <begin position="473"/>
        <end position="561"/>
    </location>
</feature>
<evidence type="ECO:0000313" key="3">
    <source>
        <dbReference type="Proteomes" id="UP000192678"/>
    </source>
</evidence>
<evidence type="ECO:0000313" key="2">
    <source>
        <dbReference type="EMBL" id="SMC87285.1"/>
    </source>
</evidence>
<protein>
    <submittedName>
        <fullName evidence="2">Type I phosphodiesterase / nucleotide pyrophosphatase</fullName>
    </submittedName>
</protein>
<dbReference type="InterPro" id="IPR013320">
    <property type="entry name" value="ConA-like_dom_sf"/>
</dbReference>
<name>A0A1W2CPU9_9SPHI</name>
<reference evidence="2 3" key="1">
    <citation type="submission" date="2017-04" db="EMBL/GenBank/DDBJ databases">
        <authorList>
            <person name="Afonso C.L."/>
            <person name="Miller P.J."/>
            <person name="Scott M.A."/>
            <person name="Spackman E."/>
            <person name="Goraichik I."/>
            <person name="Dimitrov K.M."/>
            <person name="Suarez D.L."/>
            <person name="Swayne D.E."/>
        </authorList>
    </citation>
    <scope>NUCLEOTIDE SEQUENCE [LARGE SCALE GENOMIC DNA]</scope>
    <source>
        <strain evidence="2 3">DSM 19625</strain>
    </source>
</reference>
<dbReference type="InterPro" id="IPR017850">
    <property type="entry name" value="Alkaline_phosphatase_core_sf"/>
</dbReference>
<dbReference type="PROSITE" id="PS51257">
    <property type="entry name" value="PROKAR_LIPOPROTEIN"/>
    <property type="match status" value="1"/>
</dbReference>
<dbReference type="EMBL" id="FWYB01000004">
    <property type="protein sequence ID" value="SMC87285.1"/>
    <property type="molecule type" value="Genomic_DNA"/>
</dbReference>
<proteinExistence type="predicted"/>
<dbReference type="SUPFAM" id="SSF49899">
    <property type="entry name" value="Concanavalin A-like lectins/glucanases"/>
    <property type="match status" value="1"/>
</dbReference>
<dbReference type="Pfam" id="PF16356">
    <property type="entry name" value="DUF4983"/>
    <property type="match status" value="1"/>
</dbReference>
<keyword evidence="3" id="KW-1185">Reference proteome</keyword>
<dbReference type="SUPFAM" id="SSF53649">
    <property type="entry name" value="Alkaline phosphatase-like"/>
    <property type="match status" value="1"/>
</dbReference>
<dbReference type="InterPro" id="IPR032309">
    <property type="entry name" value="DUF4983"/>
</dbReference>
<gene>
    <name evidence="2" type="ORF">SAMN04488101_104173</name>
</gene>
<dbReference type="STRING" id="475255.SAMN04488101_104173"/>
<dbReference type="OrthoDB" id="279982at2"/>
<dbReference type="Gene3D" id="2.60.120.200">
    <property type="match status" value="1"/>
</dbReference>